<sequence length="207" mass="24256">MRSPQTRGPGLRLGLDDYMEDFDRYFWRSGPEGFWKLERQQSFQEPGVQSWEAFRRGHWDESLALIEGQRSHYEEYFRRITASGFALHRVRCVEEPISPYLQWELHLLRLKAQYGEDTRVLTGEGIRRYEARHPLSEIVVLGSRVMYEVLYDDEGVLAGGIRFDDPHAVSECRQTIQEMHRSGEPLDDFFGSHVAQLPPPDLTREQV</sequence>
<organism evidence="2 3">
    <name type="scientific">Streptomyces tagetis</name>
    <dbReference type="NCBI Taxonomy" id="2820809"/>
    <lineage>
        <taxon>Bacteria</taxon>
        <taxon>Bacillati</taxon>
        <taxon>Actinomycetota</taxon>
        <taxon>Actinomycetes</taxon>
        <taxon>Kitasatosporales</taxon>
        <taxon>Streptomycetaceae</taxon>
        <taxon>Streptomyces</taxon>
    </lineage>
</organism>
<name>A0A940XLF6_9ACTN</name>
<keyword evidence="3" id="KW-1185">Reference proteome</keyword>
<dbReference type="AlphaFoldDB" id="A0A940XLF6"/>
<dbReference type="EMBL" id="JAGPNL010000011">
    <property type="protein sequence ID" value="MBQ0830580.1"/>
    <property type="molecule type" value="Genomic_DNA"/>
</dbReference>
<dbReference type="Pfam" id="PF21806">
    <property type="entry name" value="DUF6879"/>
    <property type="match status" value="1"/>
</dbReference>
<dbReference type="InterPro" id="IPR049244">
    <property type="entry name" value="DUF6879"/>
</dbReference>
<comment type="caution">
    <text evidence="2">The sequence shown here is derived from an EMBL/GenBank/DDBJ whole genome shotgun (WGS) entry which is preliminary data.</text>
</comment>
<gene>
    <name evidence="2" type="ORF">J5Y05_29435</name>
</gene>
<evidence type="ECO:0000259" key="1">
    <source>
        <dbReference type="Pfam" id="PF21806"/>
    </source>
</evidence>
<dbReference type="RefSeq" id="WP_210876346.1">
    <property type="nucleotide sequence ID" value="NZ_JAGPNL010000011.1"/>
</dbReference>
<protein>
    <recommendedName>
        <fullName evidence="1">DUF6879 domain-containing protein</fullName>
    </recommendedName>
</protein>
<accession>A0A940XLF6</accession>
<feature type="domain" description="DUF6879" evidence="1">
    <location>
        <begin position="20"/>
        <end position="190"/>
    </location>
</feature>
<evidence type="ECO:0000313" key="3">
    <source>
        <dbReference type="Proteomes" id="UP000677875"/>
    </source>
</evidence>
<reference evidence="2" key="1">
    <citation type="submission" date="2021-04" db="EMBL/GenBank/DDBJ databases">
        <title>Genome seq and assembly of Streptomyces sp. RG38.</title>
        <authorList>
            <person name="Chhetri G."/>
        </authorList>
    </citation>
    <scope>NUCLEOTIDE SEQUENCE</scope>
    <source>
        <strain evidence="2">RG38</strain>
    </source>
</reference>
<dbReference type="Proteomes" id="UP000677875">
    <property type="component" value="Unassembled WGS sequence"/>
</dbReference>
<evidence type="ECO:0000313" key="2">
    <source>
        <dbReference type="EMBL" id="MBQ0830580.1"/>
    </source>
</evidence>
<proteinExistence type="predicted"/>